<keyword evidence="9" id="KW-1185">Reference proteome</keyword>
<name>A0AAD2JLG1_9STRA</name>
<dbReference type="EMBL" id="CAKOGP040002091">
    <property type="protein sequence ID" value="CAJ1961425.1"/>
    <property type="molecule type" value="Genomic_DNA"/>
</dbReference>
<dbReference type="PANTHER" id="PTHR23051">
    <property type="entry name" value="SOLUTE CARRIER FAMILY 35, MEMBER F5"/>
    <property type="match status" value="1"/>
</dbReference>
<feature type="transmembrane region" description="Helical" evidence="6">
    <location>
        <begin position="252"/>
        <end position="271"/>
    </location>
</feature>
<evidence type="ECO:0000256" key="4">
    <source>
        <dbReference type="ARBA" id="ARBA00023136"/>
    </source>
</evidence>
<feature type="transmembrane region" description="Helical" evidence="6">
    <location>
        <begin position="41"/>
        <end position="59"/>
    </location>
</feature>
<reference evidence="8" key="1">
    <citation type="submission" date="2023-08" db="EMBL/GenBank/DDBJ databases">
        <authorList>
            <person name="Audoor S."/>
            <person name="Bilcke G."/>
        </authorList>
    </citation>
    <scope>NUCLEOTIDE SEQUENCE</scope>
</reference>
<organism evidence="8 9">
    <name type="scientific">Cylindrotheca closterium</name>
    <dbReference type="NCBI Taxonomy" id="2856"/>
    <lineage>
        <taxon>Eukaryota</taxon>
        <taxon>Sar</taxon>
        <taxon>Stramenopiles</taxon>
        <taxon>Ochrophyta</taxon>
        <taxon>Bacillariophyta</taxon>
        <taxon>Bacillariophyceae</taxon>
        <taxon>Bacillariophycidae</taxon>
        <taxon>Bacillariales</taxon>
        <taxon>Bacillariaceae</taxon>
        <taxon>Cylindrotheca</taxon>
    </lineage>
</organism>
<evidence type="ECO:0000256" key="3">
    <source>
        <dbReference type="ARBA" id="ARBA00022989"/>
    </source>
</evidence>
<dbReference type="InterPro" id="IPR000620">
    <property type="entry name" value="EamA_dom"/>
</dbReference>
<evidence type="ECO:0000256" key="6">
    <source>
        <dbReference type="SAM" id="Phobius"/>
    </source>
</evidence>
<evidence type="ECO:0000259" key="7">
    <source>
        <dbReference type="Pfam" id="PF00892"/>
    </source>
</evidence>
<feature type="domain" description="EamA" evidence="7">
    <location>
        <begin position="132"/>
        <end position="191"/>
    </location>
</feature>
<dbReference type="PANTHER" id="PTHR23051:SF0">
    <property type="entry name" value="SOLUTE CARRIER FAMILY 35 MEMBER F5"/>
    <property type="match status" value="1"/>
</dbReference>
<dbReference type="AlphaFoldDB" id="A0AAD2JLG1"/>
<feature type="transmembrane region" description="Helical" evidence="6">
    <location>
        <begin position="277"/>
        <end position="293"/>
    </location>
</feature>
<dbReference type="Pfam" id="PF00892">
    <property type="entry name" value="EamA"/>
    <property type="match status" value="1"/>
</dbReference>
<feature type="transmembrane region" description="Helical" evidence="6">
    <location>
        <begin position="340"/>
        <end position="358"/>
    </location>
</feature>
<comment type="caution">
    <text evidence="8">The sequence shown here is derived from an EMBL/GenBank/DDBJ whole genome shotgun (WGS) entry which is preliminary data.</text>
</comment>
<feature type="region of interest" description="Disordered" evidence="5">
    <location>
        <begin position="70"/>
        <end position="111"/>
    </location>
</feature>
<gene>
    <name evidence="8" type="ORF">CYCCA115_LOCUS19190</name>
</gene>
<feature type="transmembrane region" description="Helical" evidence="6">
    <location>
        <begin position="305"/>
        <end position="328"/>
    </location>
</feature>
<feature type="transmembrane region" description="Helical" evidence="6">
    <location>
        <begin position="144"/>
        <end position="168"/>
    </location>
</feature>
<feature type="compositionally biased region" description="Acidic residues" evidence="5">
    <location>
        <begin position="82"/>
        <end position="104"/>
    </location>
</feature>
<comment type="subcellular location">
    <subcellularLocation>
        <location evidence="1">Membrane</location>
        <topology evidence="1">Multi-pass membrane protein</topology>
    </subcellularLocation>
</comment>
<protein>
    <recommendedName>
        <fullName evidence="7">EamA domain-containing protein</fullName>
    </recommendedName>
</protein>
<keyword evidence="4 6" id="KW-0472">Membrane</keyword>
<keyword evidence="2 6" id="KW-0812">Transmembrane</keyword>
<keyword evidence="3 6" id="KW-1133">Transmembrane helix</keyword>
<dbReference type="GO" id="GO:0016020">
    <property type="term" value="C:membrane"/>
    <property type="evidence" value="ECO:0007669"/>
    <property type="project" value="UniProtKB-SubCell"/>
</dbReference>
<feature type="transmembrane region" description="Helical" evidence="6">
    <location>
        <begin position="217"/>
        <end position="240"/>
    </location>
</feature>
<feature type="transmembrane region" description="Helical" evidence="6">
    <location>
        <begin position="12"/>
        <end position="35"/>
    </location>
</feature>
<evidence type="ECO:0000256" key="5">
    <source>
        <dbReference type="SAM" id="MobiDB-lite"/>
    </source>
</evidence>
<dbReference type="SUPFAM" id="SSF103481">
    <property type="entry name" value="Multidrug resistance efflux transporter EmrE"/>
    <property type="match status" value="1"/>
</dbReference>
<dbReference type="Proteomes" id="UP001295423">
    <property type="component" value="Unassembled WGS sequence"/>
</dbReference>
<evidence type="ECO:0000256" key="1">
    <source>
        <dbReference type="ARBA" id="ARBA00004141"/>
    </source>
</evidence>
<evidence type="ECO:0000313" key="9">
    <source>
        <dbReference type="Proteomes" id="UP001295423"/>
    </source>
</evidence>
<proteinExistence type="predicted"/>
<sequence>MPTSSISSYSLGLVFILLVSLIWAAASILVQYLYANEDFDSPFLLTYIGVSLFTLLLPLQWTKERCRGPQQPLEEYQSVPSNDDDGDEEHNMDEVDDDEHDDEHDLPPSSQGKVWTTRDHMVAAAKIAPVWFISNYAYNSSLRYTSITSSTVLASTGSLFTFLFALLFKDEHFSCFKLMGVGLGMMGSIMTGLHDIHSNNGDDATNSPDTNSDDLKLFGDGLGLLSAVGYGGYAVMIRILCPKDESLMSMELFLGFVGLFNMVVLSPIAIWQSATTAVISAFVLVSLLLKGLFDNVLSDYLWARAVVLTSATVATVGLGLTIPLAFLSDVAMGKPNVLDVSSIFGAFAVLAGFILVNIGQKEVDGEDSTDDHQQDDIHQPQSMMQMNIALSEEEESHEGVEIR</sequence>
<accession>A0AAD2JLG1</accession>
<evidence type="ECO:0000313" key="8">
    <source>
        <dbReference type="EMBL" id="CAJ1961425.1"/>
    </source>
</evidence>
<dbReference type="InterPro" id="IPR037185">
    <property type="entry name" value="EmrE-like"/>
</dbReference>
<evidence type="ECO:0000256" key="2">
    <source>
        <dbReference type="ARBA" id="ARBA00022692"/>
    </source>
</evidence>